<protein>
    <submittedName>
        <fullName evidence="1">AlwI family type II restriction endonuclease</fullName>
    </submittedName>
</protein>
<keyword evidence="1" id="KW-0255">Endonuclease</keyword>
<dbReference type="Gene3D" id="3.40.91.50">
    <property type="match status" value="1"/>
</dbReference>
<dbReference type="AlphaFoldDB" id="A0A412N559"/>
<dbReference type="GO" id="GO:0004519">
    <property type="term" value="F:endonuclease activity"/>
    <property type="evidence" value="ECO:0007669"/>
    <property type="project" value="UniProtKB-KW"/>
</dbReference>
<dbReference type="Proteomes" id="UP000285159">
    <property type="component" value="Unassembled WGS sequence"/>
</dbReference>
<evidence type="ECO:0000313" key="1">
    <source>
        <dbReference type="EMBL" id="RGT33662.1"/>
    </source>
</evidence>
<gene>
    <name evidence="1" type="ORF">DWX38_07685</name>
</gene>
<name>A0A412N559_9BACE</name>
<dbReference type="EMBL" id="QRWP01000005">
    <property type="protein sequence ID" value="RGT33662.1"/>
    <property type="molecule type" value="Genomic_DNA"/>
</dbReference>
<sequence length="559" mass="64828">MARPIDSKVLFLTTSPRTPEKMIPEIRLLVEHFAGNPWNNDTQHAFMDILREEQFFNGRGENDPALSARDRINRAPKSLGFVTLSPLISLTPAGQALLSSNRKEEVFLRQMLKFQVPSPYHKPTVRAASFCVKPYLEMLRLVRTMGTLKFDELQIFGMQLTDWRNFKSIIQKIETFRLAKAKYEGSYKTFKAEYLRDELTRIFEDRIASGKTQTRESNDASLEKFLKTQSSNMRDYADACFRYLRATGLVNVSHVGKSLSIVPERMEDVDYILQTIDREPCFVEDERRYVEYLGNAELPRLLTDNKQQLIAKLQTEFPQAEFSPNTDTVILKNLLTDLIGQRKENTLRRQVMEIKNYRLYDDIQNIFRQIENKELYDAPLMLEWNTWRAMTMLDGGEIKANLNFDDFGKPLSTAQGNMADIVCDYGDYLLTVEVTMASGQKQYEMESEPVSRHLGKMKRDSGKPCYCLFVAPTINEACIAHFYALHNMNISYYGGESVIVPLSLNIFQKMLEDSYKASYIPNPEQVKCFFEYSRELAKACENENIWYRQIQEKALNWLA</sequence>
<proteinExistence type="predicted"/>
<evidence type="ECO:0000313" key="2">
    <source>
        <dbReference type="Proteomes" id="UP000285159"/>
    </source>
</evidence>
<dbReference type="InterPro" id="IPR018573">
    <property type="entry name" value="Restrct_endonuc_II_AlwI"/>
</dbReference>
<keyword evidence="1" id="KW-0540">Nuclease</keyword>
<reference evidence="1 2" key="1">
    <citation type="submission" date="2018-08" db="EMBL/GenBank/DDBJ databases">
        <title>A genome reference for cultivated species of the human gut microbiota.</title>
        <authorList>
            <person name="Zou Y."/>
            <person name="Xue W."/>
            <person name="Luo G."/>
        </authorList>
    </citation>
    <scope>NUCLEOTIDE SEQUENCE [LARGE SCALE GENOMIC DNA]</scope>
    <source>
        <strain evidence="1 2">AF19-1AC</strain>
    </source>
</reference>
<organism evidence="1 2">
    <name type="scientific">Bacteroides clarus</name>
    <dbReference type="NCBI Taxonomy" id="626929"/>
    <lineage>
        <taxon>Bacteria</taxon>
        <taxon>Pseudomonadati</taxon>
        <taxon>Bacteroidota</taxon>
        <taxon>Bacteroidia</taxon>
        <taxon>Bacteroidales</taxon>
        <taxon>Bacteroidaceae</taxon>
        <taxon>Bacteroides</taxon>
    </lineage>
</organism>
<keyword evidence="1" id="KW-0378">Hydrolase</keyword>
<dbReference type="CDD" id="cd22316">
    <property type="entry name" value="BspD6I-like"/>
    <property type="match status" value="1"/>
</dbReference>
<comment type="caution">
    <text evidence="1">The sequence shown here is derived from an EMBL/GenBank/DDBJ whole genome shotgun (WGS) entry which is preliminary data.</text>
</comment>
<dbReference type="RefSeq" id="WP_118467776.1">
    <property type="nucleotide sequence ID" value="NZ_CABIZW010000001.1"/>
</dbReference>
<accession>A0A412N559</accession>
<dbReference type="Pfam" id="PF09491">
    <property type="entry name" value="RE_AlwI"/>
    <property type="match status" value="1"/>
</dbReference>